<accession>A0AAV4DMZ7</accession>
<dbReference type="AlphaFoldDB" id="A0AAV4DMZ7"/>
<reference evidence="5 6" key="1">
    <citation type="journal article" date="2021" name="Elife">
        <title>Chloroplast acquisition without the gene transfer in kleptoplastic sea slugs, Plakobranchus ocellatus.</title>
        <authorList>
            <person name="Maeda T."/>
            <person name="Takahashi S."/>
            <person name="Yoshida T."/>
            <person name="Shimamura S."/>
            <person name="Takaki Y."/>
            <person name="Nagai Y."/>
            <person name="Toyoda A."/>
            <person name="Suzuki Y."/>
            <person name="Arimoto A."/>
            <person name="Ishii H."/>
            <person name="Satoh N."/>
            <person name="Nishiyama T."/>
            <person name="Hasebe M."/>
            <person name="Maruyama T."/>
            <person name="Minagawa J."/>
            <person name="Obokata J."/>
            <person name="Shigenobu S."/>
        </authorList>
    </citation>
    <scope>NUCLEOTIDE SEQUENCE [LARGE SCALE GENOMIC DNA]</scope>
</reference>
<dbReference type="FunFam" id="2.40.70.10:FF:000044">
    <property type="entry name" value="Lysosomal aspartic protease"/>
    <property type="match status" value="1"/>
</dbReference>
<dbReference type="PANTHER" id="PTHR47966">
    <property type="entry name" value="BETA-SITE APP-CLEAVING ENZYME, ISOFORM A-RELATED"/>
    <property type="match status" value="1"/>
</dbReference>
<keyword evidence="3" id="KW-0732">Signal</keyword>
<evidence type="ECO:0000256" key="3">
    <source>
        <dbReference type="SAM" id="SignalP"/>
    </source>
</evidence>
<evidence type="ECO:0000313" key="6">
    <source>
        <dbReference type="Proteomes" id="UP000735302"/>
    </source>
</evidence>
<dbReference type="EMBL" id="BLXT01008064">
    <property type="protein sequence ID" value="GFO45657.1"/>
    <property type="molecule type" value="Genomic_DNA"/>
</dbReference>
<dbReference type="Gene3D" id="2.40.70.10">
    <property type="entry name" value="Acid Proteases"/>
    <property type="match status" value="2"/>
</dbReference>
<dbReference type="GO" id="GO:0006508">
    <property type="term" value="P:proteolysis"/>
    <property type="evidence" value="ECO:0007669"/>
    <property type="project" value="InterPro"/>
</dbReference>
<dbReference type="Pfam" id="PF00026">
    <property type="entry name" value="Asp"/>
    <property type="match status" value="1"/>
</dbReference>
<feature type="region of interest" description="Disordered" evidence="2">
    <location>
        <begin position="63"/>
        <end position="84"/>
    </location>
</feature>
<dbReference type="SUPFAM" id="SSF50630">
    <property type="entry name" value="Acid proteases"/>
    <property type="match status" value="1"/>
</dbReference>
<evidence type="ECO:0000256" key="2">
    <source>
        <dbReference type="SAM" id="MobiDB-lite"/>
    </source>
</evidence>
<dbReference type="PROSITE" id="PS51767">
    <property type="entry name" value="PEPTIDASE_A1"/>
    <property type="match status" value="1"/>
</dbReference>
<dbReference type="InterPro" id="IPR001461">
    <property type="entry name" value="Aspartic_peptidase_A1"/>
</dbReference>
<dbReference type="InterPro" id="IPR033121">
    <property type="entry name" value="PEPTIDASE_A1"/>
</dbReference>
<dbReference type="PRINTS" id="PR00792">
    <property type="entry name" value="PEPSIN"/>
</dbReference>
<proteinExistence type="inferred from homology"/>
<dbReference type="Proteomes" id="UP000735302">
    <property type="component" value="Unassembled WGS sequence"/>
</dbReference>
<keyword evidence="6" id="KW-1185">Reference proteome</keyword>
<dbReference type="FunFam" id="2.40.70.10:FF:000008">
    <property type="entry name" value="Cathepsin D"/>
    <property type="match status" value="1"/>
</dbReference>
<comment type="caution">
    <text evidence="5">The sequence shown here is derived from an EMBL/GenBank/DDBJ whole genome shotgun (WGS) entry which is preliminary data.</text>
</comment>
<gene>
    <name evidence="5" type="ORF">PoB_007216200</name>
</gene>
<name>A0AAV4DMZ7_9GAST</name>
<dbReference type="GO" id="GO:0004190">
    <property type="term" value="F:aspartic-type endopeptidase activity"/>
    <property type="evidence" value="ECO:0007669"/>
    <property type="project" value="InterPro"/>
</dbReference>
<feature type="chain" id="PRO_5043528553" evidence="3">
    <location>
        <begin position="22"/>
        <end position="430"/>
    </location>
</feature>
<dbReference type="InterPro" id="IPR021109">
    <property type="entry name" value="Peptidase_aspartic_dom_sf"/>
</dbReference>
<evidence type="ECO:0000259" key="4">
    <source>
        <dbReference type="PROSITE" id="PS51767"/>
    </source>
</evidence>
<sequence length="430" mass="48439">MNLPLAAVLAFTLISLCVAQGKKIPLSQGKRSDWKPPGAVRRPWTASLQQPWPLPIRPRQQLFPKQPRPFEKPVQPDKPLQAPKEDYGVTSLARDVKLTNYKDKVYHCQVEIGTPGQKFNMAIHTGYPASWIPSVHCPPEYTLSSHYYRRYNNASSSTYRANGKEFTALYEDGEVEGYWSQDTLKVAGLKVRNQSFGEAVLEPNMFKDMNIDGVLGLRPRAAFEGEELTVMDNMVRQKLLPAPVFSLYLNRFDSEDRDSVLTLGGTNTDYYTGEFVVAPLTRPNRWQFKIDGVQIANHSGVFSKSGCHAELDSGTPLILGPIEEVNIVHLQLGGIPLQGWPRTFLFDCAKVDSLPDLEFIVSGQKLSISSKDYIIKEYKDGEVSCYSAVEGMFWRKDETPVWVLGTAFMRAYYTLFDVGNKRIGFAKAKH</sequence>
<feature type="signal peptide" evidence="3">
    <location>
        <begin position="1"/>
        <end position="21"/>
    </location>
</feature>
<comment type="similarity">
    <text evidence="1">Belongs to the peptidase A1 family.</text>
</comment>
<protein>
    <submittedName>
        <fullName evidence="5">Cathepsin d</fullName>
    </submittedName>
</protein>
<organism evidence="5 6">
    <name type="scientific">Plakobranchus ocellatus</name>
    <dbReference type="NCBI Taxonomy" id="259542"/>
    <lineage>
        <taxon>Eukaryota</taxon>
        <taxon>Metazoa</taxon>
        <taxon>Spiralia</taxon>
        <taxon>Lophotrochozoa</taxon>
        <taxon>Mollusca</taxon>
        <taxon>Gastropoda</taxon>
        <taxon>Heterobranchia</taxon>
        <taxon>Euthyneura</taxon>
        <taxon>Panpulmonata</taxon>
        <taxon>Sacoglossa</taxon>
        <taxon>Placobranchoidea</taxon>
        <taxon>Plakobranchidae</taxon>
        <taxon>Plakobranchus</taxon>
    </lineage>
</organism>
<feature type="domain" description="Peptidase A1" evidence="4">
    <location>
        <begin position="106"/>
        <end position="426"/>
    </location>
</feature>
<evidence type="ECO:0000256" key="1">
    <source>
        <dbReference type="ARBA" id="ARBA00007447"/>
    </source>
</evidence>
<evidence type="ECO:0000313" key="5">
    <source>
        <dbReference type="EMBL" id="GFO45657.1"/>
    </source>
</evidence>